<protein>
    <recommendedName>
        <fullName evidence="4">F-box domain-containing protein</fullName>
    </recommendedName>
</protein>
<dbReference type="OrthoDB" id="4790878at2759"/>
<gene>
    <name evidence="2" type="ORF">BU26DRAFT_579547</name>
</gene>
<evidence type="ECO:0000313" key="3">
    <source>
        <dbReference type="Proteomes" id="UP000800094"/>
    </source>
</evidence>
<evidence type="ECO:0000256" key="1">
    <source>
        <dbReference type="SAM" id="MobiDB-lite"/>
    </source>
</evidence>
<feature type="region of interest" description="Disordered" evidence="1">
    <location>
        <begin position="1"/>
        <end position="21"/>
    </location>
</feature>
<dbReference type="RefSeq" id="XP_033679818.1">
    <property type="nucleotide sequence ID" value="XM_033834452.1"/>
</dbReference>
<dbReference type="InterPro" id="IPR038883">
    <property type="entry name" value="AN11006-like"/>
</dbReference>
<name>A0A6A6I2W1_9PLEO</name>
<dbReference type="Proteomes" id="UP000800094">
    <property type="component" value="Unassembled WGS sequence"/>
</dbReference>
<sequence>MATHSNPSAAGSTEPASESRLLQLPPELRNRIYEYALSTGPWPLYCSCVGTTAALKKPIHKAIFHLEPPPWPRSFEHDPITELNQLKYVCRQLRVEAAGLELKINKEIKISRTDRDARSPIWDLLVLFRQYPVAQLMWLSKIIIADEALNVCDAFNDKRRIFTAPDIAQAAQLARRHPRITFKYIVGEWRNDKMRHHQHLLRDEDLVWTLTEAHALVMALRGTCADEVLNELFAWSLDPAAPQEYGGKWRGGITPEQLQAPNLRFYPRFPDFDEVQIREWCKPYEPQRLSNGETLLDAWIRLHKEWCKNGI</sequence>
<dbReference type="PANTHER" id="PTHR42085">
    <property type="entry name" value="F-BOX DOMAIN-CONTAINING PROTEIN"/>
    <property type="match status" value="1"/>
</dbReference>
<evidence type="ECO:0008006" key="4">
    <source>
        <dbReference type="Google" id="ProtNLM"/>
    </source>
</evidence>
<dbReference type="AlphaFoldDB" id="A0A6A6I2W1"/>
<organism evidence="2 3">
    <name type="scientific">Trematosphaeria pertusa</name>
    <dbReference type="NCBI Taxonomy" id="390896"/>
    <lineage>
        <taxon>Eukaryota</taxon>
        <taxon>Fungi</taxon>
        <taxon>Dikarya</taxon>
        <taxon>Ascomycota</taxon>
        <taxon>Pezizomycotina</taxon>
        <taxon>Dothideomycetes</taxon>
        <taxon>Pleosporomycetidae</taxon>
        <taxon>Pleosporales</taxon>
        <taxon>Massarineae</taxon>
        <taxon>Trematosphaeriaceae</taxon>
        <taxon>Trematosphaeria</taxon>
    </lineage>
</organism>
<accession>A0A6A6I2W1</accession>
<feature type="compositionally biased region" description="Polar residues" evidence="1">
    <location>
        <begin position="1"/>
        <end position="16"/>
    </location>
</feature>
<dbReference type="PANTHER" id="PTHR42085:SF1">
    <property type="entry name" value="F-BOX DOMAIN-CONTAINING PROTEIN"/>
    <property type="match status" value="1"/>
</dbReference>
<evidence type="ECO:0000313" key="2">
    <source>
        <dbReference type="EMBL" id="KAF2244814.1"/>
    </source>
</evidence>
<reference evidence="2" key="1">
    <citation type="journal article" date="2020" name="Stud. Mycol.">
        <title>101 Dothideomycetes genomes: a test case for predicting lifestyles and emergence of pathogens.</title>
        <authorList>
            <person name="Haridas S."/>
            <person name="Albert R."/>
            <person name="Binder M."/>
            <person name="Bloem J."/>
            <person name="Labutti K."/>
            <person name="Salamov A."/>
            <person name="Andreopoulos B."/>
            <person name="Baker S."/>
            <person name="Barry K."/>
            <person name="Bills G."/>
            <person name="Bluhm B."/>
            <person name="Cannon C."/>
            <person name="Castanera R."/>
            <person name="Culley D."/>
            <person name="Daum C."/>
            <person name="Ezra D."/>
            <person name="Gonzalez J."/>
            <person name="Henrissat B."/>
            <person name="Kuo A."/>
            <person name="Liang C."/>
            <person name="Lipzen A."/>
            <person name="Lutzoni F."/>
            <person name="Magnuson J."/>
            <person name="Mondo S."/>
            <person name="Nolan M."/>
            <person name="Ohm R."/>
            <person name="Pangilinan J."/>
            <person name="Park H.-J."/>
            <person name="Ramirez L."/>
            <person name="Alfaro M."/>
            <person name="Sun H."/>
            <person name="Tritt A."/>
            <person name="Yoshinaga Y."/>
            <person name="Zwiers L.-H."/>
            <person name="Turgeon B."/>
            <person name="Goodwin S."/>
            <person name="Spatafora J."/>
            <person name="Crous P."/>
            <person name="Grigoriev I."/>
        </authorList>
    </citation>
    <scope>NUCLEOTIDE SEQUENCE</scope>
    <source>
        <strain evidence="2">CBS 122368</strain>
    </source>
</reference>
<proteinExistence type="predicted"/>
<keyword evidence="3" id="KW-1185">Reference proteome</keyword>
<dbReference type="GeneID" id="54587782"/>
<dbReference type="EMBL" id="ML987202">
    <property type="protein sequence ID" value="KAF2244814.1"/>
    <property type="molecule type" value="Genomic_DNA"/>
</dbReference>